<dbReference type="Gene3D" id="1.10.10.790">
    <property type="entry name" value="Surp module"/>
    <property type="match status" value="1"/>
</dbReference>
<accession>A0AAU9TJV0</accession>
<proteinExistence type="predicted"/>
<dbReference type="GO" id="GO:0008380">
    <property type="term" value="P:RNA splicing"/>
    <property type="evidence" value="ECO:0007669"/>
    <property type="project" value="UniProtKB-KW"/>
</dbReference>
<dbReference type="PANTHER" id="PTHR23340:SF0">
    <property type="entry name" value="SURP AND G-PATCH DOMAIN-CONTAINING PROTEIN 1 ISOFORM X1"/>
    <property type="match status" value="1"/>
</dbReference>
<dbReference type="AlphaFoldDB" id="A0AAU9TJV0"/>
<evidence type="ECO:0000256" key="2">
    <source>
        <dbReference type="ARBA" id="ARBA00022664"/>
    </source>
</evidence>
<evidence type="ECO:0000313" key="8">
    <source>
        <dbReference type="Proteomes" id="UP001153954"/>
    </source>
</evidence>
<dbReference type="EMBL" id="CAKOGL010000006">
    <property type="protein sequence ID" value="CAH2087406.1"/>
    <property type="molecule type" value="Genomic_DNA"/>
</dbReference>
<keyword evidence="2" id="KW-0507">mRNA processing</keyword>
<evidence type="ECO:0000256" key="5">
    <source>
        <dbReference type="SAM" id="MobiDB-lite"/>
    </source>
</evidence>
<feature type="compositionally biased region" description="Low complexity" evidence="5">
    <location>
        <begin position="352"/>
        <end position="372"/>
    </location>
</feature>
<dbReference type="SMART" id="SM00443">
    <property type="entry name" value="G_patch"/>
    <property type="match status" value="1"/>
</dbReference>
<feature type="compositionally biased region" description="Gly residues" evidence="5">
    <location>
        <begin position="240"/>
        <end position="262"/>
    </location>
</feature>
<sequence>MIHFKDNKNKSALSTRWAQMSKQEQIIEKKKMEIQAKLEAQKQAAALAAQAKLSHPTTSDEKGSPNIFSNDGSFMSQYKALLEKQNKEKQEREAKEKKELEESQRNSNEIKEESETNPVQEENESLETQNHNSNERRPERGSRDRHRRWNDRGRNRAHSPMTPVVEDRKKAIDTMNIPPLMQLTVRPPDEQSPPPNAHNNRWGPRDGPSSDDDFKVDNQQDNSLDQNPDSMVSGPMSGPGSMGPGPMGFGPMGHGQIGSGPMGPGPLIPNSMGPCPMGPGPMGPGPMGPGPMGPGPMGPGPMGPGPMGPGPMGPGPMGPGPMGPGSMGPGPMGPGPMGPGPMGPGPMGPGQMGPNMPSGPNMGNMGISSNSGPNGGPMMGPRGPNMPPIPPFMGGPPNFSMPPNFMGPNGPGGPCGPGPIPPNMCRPNMRGPGPNGPMPPFFPFPNSQMSGPNGPPNSMMPPNSMNSPFGPNGPNFGPQPPFGPNGPNFGSNNNGPPIGPPNMHFMSQNSLPPNTMSEQKPLDNIPPPEPMKLQNIPPPMPLPLNHIPKPNELDPGNISATPNTLQVLSADSFPPSVQRAAAEVATNGDRWENVLKAIHSQDQNMWFLHNTNSNEYKAYRDLVTKIRSENQERKPEIKPEDKYEPEFSLEDDDSNDNKFIKEENKDNYDYSNENVKREHTSSQSDDDCDNKRERRKRKKSRWGDDPPVDIKPPGVVAPLPNTIPGSNLSKIDEEGLKLTNLNRNNQALMQYAMTNYGTTNLSAEDWKKCEDNFKLNLLYQDMLKKRQEVERLAAAGKHKYEYDSDEDTSEGTWEHKLRAKEMNATEKWATELTKQAAGKHHIGDFLPPEELKKFMEKYSAIKSGKEPDLSDYKEYKLKEDNVGFKMLQKLGWNEGQGLGAEGTGIVEPINKANQPVANLGLGASTSDVVCSEDDEFDAYRKRMMLAYRFRPNPLNNPRRPYY</sequence>
<feature type="compositionally biased region" description="Low complexity" evidence="5">
    <location>
        <begin position="230"/>
        <end position="239"/>
    </location>
</feature>
<feature type="region of interest" description="Disordered" evidence="5">
    <location>
        <begin position="468"/>
        <end position="502"/>
    </location>
</feature>
<feature type="region of interest" description="Disordered" evidence="5">
    <location>
        <begin position="1"/>
        <end position="22"/>
    </location>
</feature>
<evidence type="ECO:0000259" key="6">
    <source>
        <dbReference type="PROSITE" id="PS50174"/>
    </source>
</evidence>
<dbReference type="InterPro" id="IPR000061">
    <property type="entry name" value="Surp"/>
</dbReference>
<keyword evidence="4" id="KW-0539">Nucleus</keyword>
<feature type="compositionally biased region" description="Basic and acidic residues" evidence="5">
    <location>
        <begin position="655"/>
        <end position="680"/>
    </location>
</feature>
<organism evidence="7 8">
    <name type="scientific">Euphydryas editha</name>
    <name type="common">Edith's checkerspot</name>
    <dbReference type="NCBI Taxonomy" id="104508"/>
    <lineage>
        <taxon>Eukaryota</taxon>
        <taxon>Metazoa</taxon>
        <taxon>Ecdysozoa</taxon>
        <taxon>Arthropoda</taxon>
        <taxon>Hexapoda</taxon>
        <taxon>Insecta</taxon>
        <taxon>Pterygota</taxon>
        <taxon>Neoptera</taxon>
        <taxon>Endopterygota</taxon>
        <taxon>Lepidoptera</taxon>
        <taxon>Glossata</taxon>
        <taxon>Ditrysia</taxon>
        <taxon>Papilionoidea</taxon>
        <taxon>Nymphalidae</taxon>
        <taxon>Nymphalinae</taxon>
        <taxon>Euphydryas</taxon>
    </lineage>
</organism>
<dbReference type="GO" id="GO:0006397">
    <property type="term" value="P:mRNA processing"/>
    <property type="evidence" value="ECO:0007669"/>
    <property type="project" value="UniProtKB-KW"/>
</dbReference>
<reference evidence="7" key="1">
    <citation type="submission" date="2022-03" db="EMBL/GenBank/DDBJ databases">
        <authorList>
            <person name="Tunstrom K."/>
        </authorList>
    </citation>
    <scope>NUCLEOTIDE SEQUENCE</scope>
</reference>
<feature type="compositionally biased region" description="Polar residues" evidence="5">
    <location>
        <begin position="219"/>
        <end position="229"/>
    </location>
</feature>
<dbReference type="Pfam" id="PF01805">
    <property type="entry name" value="Surp"/>
    <property type="match status" value="1"/>
</dbReference>
<dbReference type="GO" id="GO:0005654">
    <property type="term" value="C:nucleoplasm"/>
    <property type="evidence" value="ECO:0007669"/>
    <property type="project" value="TreeGrafter"/>
</dbReference>
<feature type="compositionally biased region" description="Polar residues" evidence="5">
    <location>
        <begin position="66"/>
        <end position="76"/>
    </location>
</feature>
<keyword evidence="8" id="KW-1185">Reference proteome</keyword>
<evidence type="ECO:0000256" key="1">
    <source>
        <dbReference type="ARBA" id="ARBA00004123"/>
    </source>
</evidence>
<evidence type="ECO:0000313" key="7">
    <source>
        <dbReference type="EMBL" id="CAH2087406.1"/>
    </source>
</evidence>
<feature type="compositionally biased region" description="Pro residues" evidence="5">
    <location>
        <begin position="276"/>
        <end position="322"/>
    </location>
</feature>
<feature type="domain" description="G-patch" evidence="6">
    <location>
        <begin position="879"/>
        <end position="926"/>
    </location>
</feature>
<dbReference type="InterPro" id="IPR040169">
    <property type="entry name" value="SUGP1/2"/>
</dbReference>
<dbReference type="PANTHER" id="PTHR23340">
    <property type="entry name" value="ARGININE/SERINE RICH SPLICING FACTOR SF4/14"/>
    <property type="match status" value="1"/>
</dbReference>
<comment type="caution">
    <text evidence="7">The sequence shown here is derived from an EMBL/GenBank/DDBJ whole genome shotgun (WGS) entry which is preliminary data.</text>
</comment>
<dbReference type="Pfam" id="PF01585">
    <property type="entry name" value="G-patch"/>
    <property type="match status" value="1"/>
</dbReference>
<dbReference type="InterPro" id="IPR035967">
    <property type="entry name" value="SWAP/Surp_sf"/>
</dbReference>
<name>A0AAU9TJV0_EUPED</name>
<comment type="subcellular location">
    <subcellularLocation>
        <location evidence="1">Nucleus</location>
    </subcellularLocation>
</comment>
<feature type="compositionally biased region" description="Basic and acidic residues" evidence="5">
    <location>
        <begin position="630"/>
        <end position="645"/>
    </location>
</feature>
<dbReference type="InterPro" id="IPR000467">
    <property type="entry name" value="G_patch_dom"/>
</dbReference>
<feature type="compositionally biased region" description="Polar residues" evidence="5">
    <location>
        <begin position="116"/>
        <end position="132"/>
    </location>
</feature>
<dbReference type="Proteomes" id="UP001153954">
    <property type="component" value="Unassembled WGS sequence"/>
</dbReference>
<dbReference type="PROSITE" id="PS50174">
    <property type="entry name" value="G_PATCH"/>
    <property type="match status" value="1"/>
</dbReference>
<feature type="compositionally biased region" description="Polar residues" evidence="5">
    <location>
        <begin position="10"/>
        <end position="21"/>
    </location>
</feature>
<feature type="compositionally biased region" description="Basic and acidic residues" evidence="5">
    <location>
        <begin position="133"/>
        <end position="142"/>
    </location>
</feature>
<protein>
    <recommendedName>
        <fullName evidence="6">G-patch domain-containing protein</fullName>
    </recommendedName>
</protein>
<evidence type="ECO:0000256" key="3">
    <source>
        <dbReference type="ARBA" id="ARBA00023187"/>
    </source>
</evidence>
<feature type="compositionally biased region" description="Basic and acidic residues" evidence="5">
    <location>
        <begin position="81"/>
        <end position="114"/>
    </location>
</feature>
<feature type="compositionally biased region" description="Low complexity" evidence="5">
    <location>
        <begin position="41"/>
        <end position="53"/>
    </location>
</feature>
<feature type="region of interest" description="Disordered" evidence="5">
    <location>
        <begin position="41"/>
        <end position="386"/>
    </location>
</feature>
<feature type="region of interest" description="Disordered" evidence="5">
    <location>
        <begin position="630"/>
        <end position="728"/>
    </location>
</feature>
<feature type="compositionally biased region" description="Low complexity" evidence="5">
    <location>
        <begin position="485"/>
        <end position="496"/>
    </location>
</feature>
<evidence type="ECO:0000256" key="4">
    <source>
        <dbReference type="ARBA" id="ARBA00023242"/>
    </source>
</evidence>
<gene>
    <name evidence="7" type="ORF">EEDITHA_LOCUS3672</name>
</gene>
<dbReference type="GO" id="GO:0003723">
    <property type="term" value="F:RNA binding"/>
    <property type="evidence" value="ECO:0007669"/>
    <property type="project" value="InterPro"/>
</dbReference>
<feature type="compositionally biased region" description="Pro residues" evidence="5">
    <location>
        <begin position="331"/>
        <end position="347"/>
    </location>
</feature>
<keyword evidence="3" id="KW-0508">mRNA splicing</keyword>